<organism evidence="1 2">
    <name type="scientific">Castanea mollissima</name>
    <name type="common">Chinese chestnut</name>
    <dbReference type="NCBI Taxonomy" id="60419"/>
    <lineage>
        <taxon>Eukaryota</taxon>
        <taxon>Viridiplantae</taxon>
        <taxon>Streptophyta</taxon>
        <taxon>Embryophyta</taxon>
        <taxon>Tracheophyta</taxon>
        <taxon>Spermatophyta</taxon>
        <taxon>Magnoliopsida</taxon>
        <taxon>eudicotyledons</taxon>
        <taxon>Gunneridae</taxon>
        <taxon>Pentapetalae</taxon>
        <taxon>rosids</taxon>
        <taxon>fabids</taxon>
        <taxon>Fagales</taxon>
        <taxon>Fagaceae</taxon>
        <taxon>Castanea</taxon>
    </lineage>
</organism>
<evidence type="ECO:0000313" key="1">
    <source>
        <dbReference type="EMBL" id="KAF3943517.1"/>
    </source>
</evidence>
<evidence type="ECO:0000313" key="2">
    <source>
        <dbReference type="Proteomes" id="UP000737018"/>
    </source>
</evidence>
<protein>
    <submittedName>
        <fullName evidence="1">Uncharacterized protein</fullName>
    </submittedName>
</protein>
<accession>A0A8J4Q535</accession>
<proteinExistence type="predicted"/>
<gene>
    <name evidence="1" type="ORF">CMV_029935</name>
</gene>
<dbReference type="EMBL" id="JRKL02012883">
    <property type="protein sequence ID" value="KAF3943517.1"/>
    <property type="molecule type" value="Genomic_DNA"/>
</dbReference>
<dbReference type="AlphaFoldDB" id="A0A8J4Q535"/>
<name>A0A8J4Q535_9ROSI</name>
<comment type="caution">
    <text evidence="1">The sequence shown here is derived from an EMBL/GenBank/DDBJ whole genome shotgun (WGS) entry which is preliminary data.</text>
</comment>
<dbReference type="Proteomes" id="UP000737018">
    <property type="component" value="Unassembled WGS sequence"/>
</dbReference>
<reference evidence="1" key="1">
    <citation type="submission" date="2020-03" db="EMBL/GenBank/DDBJ databases">
        <title>Castanea mollissima Vanexum genome sequencing.</title>
        <authorList>
            <person name="Staton M."/>
        </authorList>
    </citation>
    <scope>NUCLEOTIDE SEQUENCE</scope>
    <source>
        <tissue evidence="1">Leaf</tissue>
    </source>
</reference>
<keyword evidence="2" id="KW-1185">Reference proteome</keyword>
<sequence>MVTDIPEEPKTVADPKMPTTLVSAVPTTPTPVGLGLSLAEVALTSQFEVGSSSATILDPPFAINGIQ</sequence>
<dbReference type="OrthoDB" id="10589661at2759"/>